<evidence type="ECO:0000256" key="7">
    <source>
        <dbReference type="ARBA" id="ARBA00023002"/>
    </source>
</evidence>
<evidence type="ECO:0000256" key="4">
    <source>
        <dbReference type="ARBA" id="ARBA00022630"/>
    </source>
</evidence>
<dbReference type="Proteomes" id="UP001500603">
    <property type="component" value="Unassembled WGS sequence"/>
</dbReference>
<dbReference type="Pfam" id="PF07992">
    <property type="entry name" value="Pyr_redox_2"/>
    <property type="match status" value="1"/>
</dbReference>
<comment type="caution">
    <text evidence="12">The sequence shown here is derived from an EMBL/GenBank/DDBJ whole genome shotgun (WGS) entry which is preliminary data.</text>
</comment>
<feature type="domain" description="FAD/NAD(P)-binding" evidence="11">
    <location>
        <begin position="378"/>
        <end position="595"/>
    </location>
</feature>
<evidence type="ECO:0000313" key="12">
    <source>
        <dbReference type="EMBL" id="GAA5055189.1"/>
    </source>
</evidence>
<evidence type="ECO:0000256" key="8">
    <source>
        <dbReference type="ARBA" id="ARBA00023004"/>
    </source>
</evidence>
<dbReference type="SUPFAM" id="SSF51395">
    <property type="entry name" value="FMN-linked oxidoreductases"/>
    <property type="match status" value="1"/>
</dbReference>
<evidence type="ECO:0000259" key="10">
    <source>
        <dbReference type="Pfam" id="PF00724"/>
    </source>
</evidence>
<evidence type="ECO:0000256" key="5">
    <source>
        <dbReference type="ARBA" id="ARBA00022643"/>
    </source>
</evidence>
<dbReference type="InterPro" id="IPR036188">
    <property type="entry name" value="FAD/NAD-bd_sf"/>
</dbReference>
<reference evidence="13" key="1">
    <citation type="journal article" date="2019" name="Int. J. Syst. Evol. Microbiol.">
        <title>The Global Catalogue of Microorganisms (GCM) 10K type strain sequencing project: providing services to taxonomists for standard genome sequencing and annotation.</title>
        <authorList>
            <consortium name="The Broad Institute Genomics Platform"/>
            <consortium name="The Broad Institute Genome Sequencing Center for Infectious Disease"/>
            <person name="Wu L."/>
            <person name="Ma J."/>
        </authorList>
    </citation>
    <scope>NUCLEOTIDE SEQUENCE [LARGE SCALE GENOMIC DNA]</scope>
    <source>
        <strain evidence="13">JCM 18298</strain>
    </source>
</reference>
<keyword evidence="8" id="KW-0408">Iron</keyword>
<proteinExistence type="inferred from homology"/>
<dbReference type="EMBL" id="BAABJM010000002">
    <property type="protein sequence ID" value="GAA5055189.1"/>
    <property type="molecule type" value="Genomic_DNA"/>
</dbReference>
<dbReference type="Gene3D" id="3.50.50.60">
    <property type="entry name" value="FAD/NAD(P)-binding domain"/>
    <property type="match status" value="1"/>
</dbReference>
<evidence type="ECO:0000256" key="9">
    <source>
        <dbReference type="ARBA" id="ARBA00023014"/>
    </source>
</evidence>
<evidence type="ECO:0000313" key="13">
    <source>
        <dbReference type="Proteomes" id="UP001500603"/>
    </source>
</evidence>
<comment type="similarity">
    <text evidence="3">In the N-terminal section; belongs to the NADH:flavin oxidoreductase/NADH oxidase family.</text>
</comment>
<evidence type="ECO:0000256" key="6">
    <source>
        <dbReference type="ARBA" id="ARBA00022723"/>
    </source>
</evidence>
<accession>A0ABP9KEM2</accession>
<keyword evidence="9" id="KW-0411">Iron-sulfur</keyword>
<keyword evidence="6" id="KW-0479">Metal-binding</keyword>
<evidence type="ECO:0000256" key="3">
    <source>
        <dbReference type="ARBA" id="ARBA00011048"/>
    </source>
</evidence>
<keyword evidence="4" id="KW-0285">Flavoprotein</keyword>
<keyword evidence="13" id="KW-1185">Reference proteome</keyword>
<organism evidence="12 13">
    <name type="scientific">Nocardia callitridis</name>
    <dbReference type="NCBI Taxonomy" id="648753"/>
    <lineage>
        <taxon>Bacteria</taxon>
        <taxon>Bacillati</taxon>
        <taxon>Actinomycetota</taxon>
        <taxon>Actinomycetes</taxon>
        <taxon>Mycobacteriales</taxon>
        <taxon>Nocardiaceae</taxon>
        <taxon>Nocardia</taxon>
    </lineage>
</organism>
<protein>
    <submittedName>
        <fullName evidence="12">NADH:flavin oxidoreductase</fullName>
    </submittedName>
</protein>
<dbReference type="InterPro" id="IPR001155">
    <property type="entry name" value="OxRdtase_FMN_N"/>
</dbReference>
<dbReference type="InterPro" id="IPR023753">
    <property type="entry name" value="FAD/NAD-binding_dom"/>
</dbReference>
<keyword evidence="5" id="KW-0288">FMN</keyword>
<sequence length="649" mass="68809">MTASPMSAPMQIGPLHLRNRLVATAHGSGAVAGGLPQPGDDAYWRRCASGGAAMVIAGGTVVSPESANRIGNTTEAWRPDAVPGLRRRAAAVAGEGAVPVCQLVHLGRETLGAQIWGHPIAPSALRSPREPVAARTMTEDDIDRVVRDFVVSAEHARAAGFPAVELHAAHGYLLAQFLSPASNIRADANTLDGRGRILHRLHSAITSACADLVVGVRVSLDGAEEAGLDIDGLCAVLSTLEMFDYVSVTAGVRTTYVRDMATTAPPLAPHIPRLRAATTKPLLVAQAIRTRRQIEAALRAGADLVGMARPFIADPMFADKMIRGDDHAIRPCVSCNEDCRTFTPTLLCSVDPTLGPPGTDARPAAPLRFGPKTVRTRRVAIVGAGPAGLESALRLAHSHDTTLFEASPHIGGQLRLAAQAPHRAGWSRLLRFYEDNLDGVTLRLGQRVTPEQLDDFDEAIIATGAKETVTAGSSSSSSAILDRHRVWPGNRVIVVDDGFGYWTTVGAIESALAVGADVTVLIPGPSFAPTIPDESRAQLLRRLAGAPVEFIVEAALTDVRRDGAKTVVSYRHLLSGRESRLHGDHAIVVGQRVASEWRPFERRARHARIQVIGDALVPRRVAHAIAEGHAAARAIITGSAAEQPTAHTT</sequence>
<comment type="cofactor">
    <cofactor evidence="1">
        <name>FMN</name>
        <dbReference type="ChEBI" id="CHEBI:58210"/>
    </cofactor>
</comment>
<gene>
    <name evidence="12" type="ORF">GCM10023318_31000</name>
</gene>
<feature type="domain" description="NADH:flavin oxidoreductase/NADH oxidase N-terminal" evidence="10">
    <location>
        <begin position="8"/>
        <end position="321"/>
    </location>
</feature>
<evidence type="ECO:0000259" key="11">
    <source>
        <dbReference type="Pfam" id="PF07992"/>
    </source>
</evidence>
<name>A0ABP9KEM2_9NOCA</name>
<dbReference type="Pfam" id="PF00724">
    <property type="entry name" value="Oxidored_FMN"/>
    <property type="match status" value="1"/>
</dbReference>
<evidence type="ECO:0000256" key="2">
    <source>
        <dbReference type="ARBA" id="ARBA00001966"/>
    </source>
</evidence>
<dbReference type="InterPro" id="IPR051793">
    <property type="entry name" value="NADH:flavin_oxidoreductase"/>
</dbReference>
<dbReference type="PANTHER" id="PTHR42917:SF2">
    <property type="entry name" value="2,4-DIENOYL-COA REDUCTASE [(2E)-ENOYL-COA-PRODUCING]"/>
    <property type="match status" value="1"/>
</dbReference>
<keyword evidence="7" id="KW-0560">Oxidoreductase</keyword>
<evidence type="ECO:0000256" key="1">
    <source>
        <dbReference type="ARBA" id="ARBA00001917"/>
    </source>
</evidence>
<dbReference type="PANTHER" id="PTHR42917">
    <property type="entry name" value="2,4-DIENOYL-COA REDUCTASE"/>
    <property type="match status" value="1"/>
</dbReference>
<dbReference type="SUPFAM" id="SSF51905">
    <property type="entry name" value="FAD/NAD(P)-binding domain"/>
    <property type="match status" value="1"/>
</dbReference>
<dbReference type="Gene3D" id="3.40.50.720">
    <property type="entry name" value="NAD(P)-binding Rossmann-like Domain"/>
    <property type="match status" value="1"/>
</dbReference>
<comment type="cofactor">
    <cofactor evidence="2">
        <name>[4Fe-4S] cluster</name>
        <dbReference type="ChEBI" id="CHEBI:49883"/>
    </cofactor>
</comment>
<dbReference type="RefSeq" id="WP_425577615.1">
    <property type="nucleotide sequence ID" value="NZ_BAABJM010000002.1"/>
</dbReference>
<dbReference type="Gene3D" id="3.20.20.70">
    <property type="entry name" value="Aldolase class I"/>
    <property type="match status" value="1"/>
</dbReference>
<dbReference type="InterPro" id="IPR013785">
    <property type="entry name" value="Aldolase_TIM"/>
</dbReference>